<dbReference type="Pfam" id="PF21478">
    <property type="entry name" value="GcvP2_C"/>
    <property type="match status" value="1"/>
</dbReference>
<feature type="domain" description="Glycine cleavage system P-protein N-terminal" evidence="9">
    <location>
        <begin position="172"/>
        <end position="619"/>
    </location>
</feature>
<evidence type="ECO:0000256" key="3">
    <source>
        <dbReference type="ARBA" id="ARBA00022898"/>
    </source>
</evidence>
<proteinExistence type="inferred from homology"/>
<dbReference type="GO" id="GO:0004375">
    <property type="term" value="F:glycine dehydrogenase (decarboxylating) activity"/>
    <property type="evidence" value="ECO:0007669"/>
    <property type="project" value="UniProtKB-UniRule"/>
</dbReference>
<organism evidence="11 12">
    <name type="scientific">Venturia inaequalis</name>
    <name type="common">Apple scab fungus</name>
    <dbReference type="NCBI Taxonomy" id="5025"/>
    <lineage>
        <taxon>Eukaryota</taxon>
        <taxon>Fungi</taxon>
        <taxon>Dikarya</taxon>
        <taxon>Ascomycota</taxon>
        <taxon>Pezizomycotina</taxon>
        <taxon>Dothideomycetes</taxon>
        <taxon>Pleosporomycetidae</taxon>
        <taxon>Venturiales</taxon>
        <taxon>Venturiaceae</taxon>
        <taxon>Venturia</taxon>
    </lineage>
</organism>
<feature type="compositionally biased region" description="Polar residues" evidence="8">
    <location>
        <begin position="135"/>
        <end position="162"/>
    </location>
</feature>
<gene>
    <name evidence="11" type="ORF">BLS_006012</name>
</gene>
<feature type="region of interest" description="Disordered" evidence="8">
    <location>
        <begin position="1"/>
        <end position="21"/>
    </location>
</feature>
<comment type="caution">
    <text evidence="11">The sequence shown here is derived from an EMBL/GenBank/DDBJ whole genome shotgun (WGS) entry which is preliminary data.</text>
</comment>
<dbReference type="EMBL" id="WNWQ01000429">
    <property type="protein sequence ID" value="KAE9968104.1"/>
    <property type="molecule type" value="Genomic_DNA"/>
</dbReference>
<feature type="region of interest" description="Disordered" evidence="8">
    <location>
        <begin position="126"/>
        <end position="162"/>
    </location>
</feature>
<evidence type="ECO:0000313" key="12">
    <source>
        <dbReference type="Proteomes" id="UP000433883"/>
    </source>
</evidence>
<keyword evidence="3 6" id="KW-0663">Pyridoxal phosphate</keyword>
<dbReference type="GO" id="GO:0030170">
    <property type="term" value="F:pyridoxal phosphate binding"/>
    <property type="evidence" value="ECO:0007669"/>
    <property type="project" value="TreeGrafter"/>
</dbReference>
<dbReference type="SUPFAM" id="SSF53383">
    <property type="entry name" value="PLP-dependent transferases"/>
    <property type="match status" value="2"/>
</dbReference>
<evidence type="ECO:0000313" key="11">
    <source>
        <dbReference type="EMBL" id="KAE9968104.1"/>
    </source>
</evidence>
<keyword evidence="7" id="KW-0809">Transit peptide</keyword>
<evidence type="ECO:0000256" key="8">
    <source>
        <dbReference type="SAM" id="MobiDB-lite"/>
    </source>
</evidence>
<dbReference type="EC" id="1.4.4.2" evidence="7"/>
<evidence type="ECO:0000256" key="1">
    <source>
        <dbReference type="ARBA" id="ARBA00001933"/>
    </source>
</evidence>
<evidence type="ECO:0000256" key="5">
    <source>
        <dbReference type="ARBA" id="ARBA00049026"/>
    </source>
</evidence>
<name>A0A8H3UG66_VENIN</name>
<dbReference type="InterPro" id="IPR049316">
    <property type="entry name" value="GDC-P_C"/>
</dbReference>
<evidence type="ECO:0000259" key="10">
    <source>
        <dbReference type="Pfam" id="PF21478"/>
    </source>
</evidence>
<dbReference type="Pfam" id="PF02347">
    <property type="entry name" value="GDC-P"/>
    <property type="match status" value="2"/>
</dbReference>
<dbReference type="FunFam" id="3.90.1150.10:FF:000007">
    <property type="entry name" value="Glycine dehydrogenase (decarboxylating), mitochondrial"/>
    <property type="match status" value="1"/>
</dbReference>
<comment type="catalytic activity">
    <reaction evidence="5 7">
        <text>N(6)-[(R)-lipoyl]-L-lysyl-[glycine-cleavage complex H protein] + glycine + H(+) = N(6)-[(R)-S(8)-aminomethyldihydrolipoyl]-L-lysyl-[glycine-cleavage complex H protein] + CO2</text>
        <dbReference type="Rhea" id="RHEA:24304"/>
        <dbReference type="Rhea" id="RHEA-COMP:10494"/>
        <dbReference type="Rhea" id="RHEA-COMP:10495"/>
        <dbReference type="ChEBI" id="CHEBI:15378"/>
        <dbReference type="ChEBI" id="CHEBI:16526"/>
        <dbReference type="ChEBI" id="CHEBI:57305"/>
        <dbReference type="ChEBI" id="CHEBI:83099"/>
        <dbReference type="ChEBI" id="CHEBI:83143"/>
        <dbReference type="EC" id="1.4.4.2"/>
    </reaction>
</comment>
<feature type="compositionally biased region" description="Polar residues" evidence="8">
    <location>
        <begin position="11"/>
        <end position="20"/>
    </location>
</feature>
<comment type="cofactor">
    <cofactor evidence="1 6 7">
        <name>pyridoxal 5'-phosphate</name>
        <dbReference type="ChEBI" id="CHEBI:597326"/>
    </cofactor>
</comment>
<dbReference type="Proteomes" id="UP000433883">
    <property type="component" value="Unassembled WGS sequence"/>
</dbReference>
<dbReference type="NCBIfam" id="TIGR00461">
    <property type="entry name" value="gcvP"/>
    <property type="match status" value="1"/>
</dbReference>
<dbReference type="GO" id="GO:0005739">
    <property type="term" value="C:mitochondrion"/>
    <property type="evidence" value="ECO:0007669"/>
    <property type="project" value="UniProtKB-SubCell"/>
</dbReference>
<feature type="modified residue" description="N6-(pyridoxal phosphate)lysine" evidence="6">
    <location>
        <position position="891"/>
    </location>
</feature>
<dbReference type="HAMAP" id="MF_00711">
    <property type="entry name" value="GcvP"/>
    <property type="match status" value="1"/>
</dbReference>
<reference evidence="11 12" key="1">
    <citation type="submission" date="2019-11" db="EMBL/GenBank/DDBJ databases">
        <title>Venturia inaequalis Genome Resource.</title>
        <authorList>
            <person name="Lichtner F.J."/>
        </authorList>
    </citation>
    <scope>NUCLEOTIDE SEQUENCE [LARGE SCALE GENOMIC DNA]</scope>
    <source>
        <strain evidence="11">Bline_iso_100314</strain>
    </source>
</reference>
<dbReference type="InterPro" id="IPR049315">
    <property type="entry name" value="GDC-P_N"/>
</dbReference>
<evidence type="ECO:0000256" key="7">
    <source>
        <dbReference type="RuleBase" id="RU364056"/>
    </source>
</evidence>
<dbReference type="PANTHER" id="PTHR11773:SF1">
    <property type="entry name" value="GLYCINE DEHYDROGENASE (DECARBOXYLATING), MITOCHONDRIAL"/>
    <property type="match status" value="1"/>
</dbReference>
<feature type="domain" description="Glycine dehydrogenase C-terminal" evidence="10">
    <location>
        <begin position="964"/>
        <end position="1085"/>
    </location>
</feature>
<evidence type="ECO:0000256" key="6">
    <source>
        <dbReference type="PIRSR" id="PIRSR603437-50"/>
    </source>
</evidence>
<comment type="function">
    <text evidence="7">The glycine cleavage system catalyzes the degradation of glycine.</text>
</comment>
<keyword evidence="7" id="KW-0496">Mitochondrion</keyword>
<accession>A0A8H3UG66</accession>
<dbReference type="GO" id="GO:0005960">
    <property type="term" value="C:glycine cleavage complex"/>
    <property type="evidence" value="ECO:0007669"/>
    <property type="project" value="TreeGrafter"/>
</dbReference>
<dbReference type="FunFam" id="3.40.640.10:FF:000005">
    <property type="entry name" value="Glycine dehydrogenase (decarboxylating), mitochondrial"/>
    <property type="match status" value="1"/>
</dbReference>
<protein>
    <recommendedName>
        <fullName evidence="7">Glycine cleavage system P protein</fullName>
        <ecNumber evidence="7">1.4.4.2</ecNumber>
    </recommendedName>
</protein>
<dbReference type="InterPro" id="IPR015424">
    <property type="entry name" value="PyrdxlP-dep_Trfase"/>
</dbReference>
<dbReference type="CDD" id="cd00613">
    <property type="entry name" value="GDC-P"/>
    <property type="match status" value="2"/>
</dbReference>
<dbReference type="GO" id="GO:0016594">
    <property type="term" value="F:glycine binding"/>
    <property type="evidence" value="ECO:0007669"/>
    <property type="project" value="TreeGrafter"/>
</dbReference>
<evidence type="ECO:0000259" key="9">
    <source>
        <dbReference type="Pfam" id="PF02347"/>
    </source>
</evidence>
<evidence type="ECO:0000256" key="4">
    <source>
        <dbReference type="ARBA" id="ARBA00023002"/>
    </source>
</evidence>
<dbReference type="InterPro" id="IPR003437">
    <property type="entry name" value="GcvP"/>
</dbReference>
<dbReference type="Gene3D" id="3.90.1150.10">
    <property type="entry name" value="Aspartate Aminotransferase, domain 1"/>
    <property type="match status" value="2"/>
</dbReference>
<dbReference type="GO" id="GO:0019464">
    <property type="term" value="P:glycine decarboxylation via glycine cleavage system"/>
    <property type="evidence" value="ECO:0007669"/>
    <property type="project" value="TreeGrafter"/>
</dbReference>
<comment type="similarity">
    <text evidence="2 7">Belongs to the GcvP family.</text>
</comment>
<dbReference type="PANTHER" id="PTHR11773">
    <property type="entry name" value="GLYCINE DEHYDROGENASE, DECARBOXYLATING"/>
    <property type="match status" value="1"/>
</dbReference>
<dbReference type="AlphaFoldDB" id="A0A8H3UG66"/>
<sequence>MLTPSYGGKQTCMQPPSQRTDPAIDFLMATNQPAGVPGSGAGHGASTVGNDAGNVIKQTAAKIHGFGEAIRGNFNTFADSAVGTDSTKSRNVTERGMEEINTGKYQGTGAGVTPVDTKAERVNRDLQGEGGHVGTGQSTTFYSSTATDNDNGSSKTISSKPSPFTPLDAFAHRHIGPSSSEAEDMLKVLDPPVDSLDAFIKQVLPADVLSSKDIRVEGPRRSTEEGYSESQLLARLKTIASKNKVLRSYIGCGYAGTRVPEVIKRNVLEGPGWYTSYTPYQAEVSQGRLESLLNYQTMVSDLTGLAMANASVLDEPTAAAEAMTLSINALPTSRQRRPNKVYYVSDLVHPQTIAVLASRAEGFGVEIRVGDVLADGSKNVQDVGEDLIGVLVQYPDTRGGVEDFKGLSDTVHKMGGTLSVGTDLLALTVLTPPGEFGADVAFGNAQRFGVPFGFGGPHAAFFATSDKHKRKIPGRLIGLSKDRLGNPAARLALQTREQHIRREKATSNICTAQALLANMSAFYAVYHGPEGLKKIAERTITIARVLQKGLQELGYKTGKDDSPVQFDTVVVDTPNARELVDIAVKEKGINLRFIDSSHVGITVDETVDKADLEDLLSIFQSPTSKQVSFDVEKLAEEVGYSALATPSTFKRTSSFLTHPVFNSHHSETELLRYIHHLQSKDLSLVHSMIPLGSCTMKLNATTEMIPVSWPEFSSIHPFVPSDQAEGYAVMIKELEEDLAEVTGFHSISLQPNSGAQGEFTGLLVIREFLKQQPGTKRDICLIPVSAHGTNPASATMAGMRVVPVKCDIHTGNLDMADLEAKCKRYAEELGAIMITYPSTFGVFEPGVKKACELVHQYGGQVYMDGANVNAQIGLCSPGEIGADVCHLNLHKTFCIPHGGGGPGVGPIGVKEHLTPFLPGHPLVANVGGEKSIPPVSGAPWGSASILPISWAYIKMMGGLGLTHATKITLLNANYILARLKPHFPILYTNEHGRCAHEFILDVRKFKETAGVEAIDIAKRLQDYGFHAPTMSWPVANTLMIEPTESESKEEMDRFCDALISIRKEIADVESGKVPREGNVLKMSPHTQGDLITAEWDRPYTREDAAYPLPYLRQKKFWPTVTRVNDAYGDTNLFCTCAPVQPEEDDITGMEAPTPT</sequence>
<dbReference type="InterPro" id="IPR020581">
    <property type="entry name" value="GDC_P"/>
</dbReference>
<dbReference type="InterPro" id="IPR015422">
    <property type="entry name" value="PyrdxlP-dep_Trfase_small"/>
</dbReference>
<comment type="subcellular location">
    <subcellularLocation>
        <location evidence="7">Mitochondrion</location>
    </subcellularLocation>
</comment>
<dbReference type="FunFam" id="3.40.640.10:FF:000007">
    <property type="entry name" value="glycine dehydrogenase (Decarboxylating), mitochondrial"/>
    <property type="match status" value="1"/>
</dbReference>
<keyword evidence="4 7" id="KW-0560">Oxidoreductase</keyword>
<dbReference type="InterPro" id="IPR015421">
    <property type="entry name" value="PyrdxlP-dep_Trfase_major"/>
</dbReference>
<dbReference type="Gene3D" id="3.40.640.10">
    <property type="entry name" value="Type I PLP-dependent aspartate aminotransferase-like (Major domain)"/>
    <property type="match status" value="2"/>
</dbReference>
<evidence type="ECO:0000256" key="2">
    <source>
        <dbReference type="ARBA" id="ARBA00010756"/>
    </source>
</evidence>
<comment type="subunit">
    <text evidence="7">The glycine cleavage system is composed of four proteins: P, T, L and H.</text>
</comment>
<feature type="domain" description="Glycine cleavage system P-protein N-terminal" evidence="9">
    <location>
        <begin position="662"/>
        <end position="920"/>
    </location>
</feature>
<dbReference type="SMR" id="A0A8H3UG66"/>